<dbReference type="InterPro" id="IPR006426">
    <property type="entry name" value="Asn_synth_AEB"/>
</dbReference>
<dbReference type="InterPro" id="IPR029055">
    <property type="entry name" value="Ntn_hydrolases_N"/>
</dbReference>
<dbReference type="NCBIfam" id="TIGR01536">
    <property type="entry name" value="asn_synth_AEB"/>
    <property type="match status" value="1"/>
</dbReference>
<dbReference type="Gene3D" id="3.60.20.10">
    <property type="entry name" value="Glutamine Phosphoribosylpyrophosphate, subunit 1, domain 1"/>
    <property type="match status" value="1"/>
</dbReference>
<feature type="site" description="Important for beta-aspartyl-AMP intermediate formation" evidence="11">
    <location>
        <position position="378"/>
    </location>
</feature>
<dbReference type="PATRIC" id="fig|1262449.3.peg.3624"/>
<protein>
    <recommendedName>
        <fullName evidence="3">asparagine synthase (glutamine-hydrolyzing)</fullName>
        <ecNumber evidence="3">6.3.5.4</ecNumber>
    </recommendedName>
</protein>
<dbReference type="CDD" id="cd00712">
    <property type="entry name" value="AsnB"/>
    <property type="match status" value="1"/>
</dbReference>
<evidence type="ECO:0000256" key="2">
    <source>
        <dbReference type="ARBA" id="ARBA00005752"/>
    </source>
</evidence>
<evidence type="ECO:0000313" key="14">
    <source>
        <dbReference type="EMBL" id="KRU14143.1"/>
    </source>
</evidence>
<dbReference type="EMBL" id="CP009268">
    <property type="protein sequence ID" value="AJA53832.1"/>
    <property type="molecule type" value="Genomic_DNA"/>
</dbReference>
<feature type="binding site" evidence="10">
    <location>
        <begin position="376"/>
        <end position="377"/>
    </location>
    <ligand>
        <name>ATP</name>
        <dbReference type="ChEBI" id="CHEBI:30616"/>
    </ligand>
</feature>
<accession>A0A0H3J8N9</accession>
<dbReference type="RefSeq" id="WP_003447673.1">
    <property type="nucleotide sequence ID" value="NZ_ANZB01000016.1"/>
</dbReference>
<dbReference type="GeneID" id="93075892"/>
<dbReference type="Proteomes" id="UP000030905">
    <property type="component" value="Chromosome"/>
</dbReference>
<dbReference type="Gene3D" id="3.40.50.620">
    <property type="entry name" value="HUPs"/>
    <property type="match status" value="1"/>
</dbReference>
<dbReference type="PIRSF" id="PIRSF001589">
    <property type="entry name" value="Asn_synthetase_glu-h"/>
    <property type="match status" value="1"/>
</dbReference>
<dbReference type="GO" id="GO:0005524">
    <property type="term" value="F:ATP binding"/>
    <property type="evidence" value="ECO:0007669"/>
    <property type="project" value="UniProtKB-KW"/>
</dbReference>
<evidence type="ECO:0000256" key="11">
    <source>
        <dbReference type="PIRSR" id="PIRSR001589-3"/>
    </source>
</evidence>
<keyword evidence="9" id="KW-0028">Amino-acid biosynthesis</keyword>
<gene>
    <name evidence="13" type="primary">asnO</name>
    <name evidence="13" type="ORF">CLPA_c38060</name>
    <name evidence="14" type="ORF">CP6013_03399</name>
</gene>
<keyword evidence="5 10" id="KW-0067">ATP-binding</keyword>
<evidence type="ECO:0000256" key="10">
    <source>
        <dbReference type="PIRSR" id="PIRSR001589-2"/>
    </source>
</evidence>
<dbReference type="GO" id="GO:0005829">
    <property type="term" value="C:cytosol"/>
    <property type="evidence" value="ECO:0007669"/>
    <property type="project" value="TreeGrafter"/>
</dbReference>
<keyword evidence="16" id="KW-1185">Reference proteome</keyword>
<dbReference type="Proteomes" id="UP000028042">
    <property type="component" value="Unassembled WGS sequence"/>
</dbReference>
<feature type="domain" description="Glutamine amidotransferase type-2" evidence="12">
    <location>
        <begin position="2"/>
        <end position="199"/>
    </location>
</feature>
<name>A0A0H3J8N9_CLOPA</name>
<dbReference type="SUPFAM" id="SSF52402">
    <property type="entry name" value="Adenine nucleotide alpha hydrolases-like"/>
    <property type="match status" value="1"/>
</dbReference>
<feature type="binding site" evidence="10">
    <location>
        <position position="102"/>
    </location>
    <ligand>
        <name>L-glutamine</name>
        <dbReference type="ChEBI" id="CHEBI:58359"/>
    </ligand>
</feature>
<dbReference type="PANTHER" id="PTHR43284">
    <property type="entry name" value="ASPARAGINE SYNTHETASE (GLUTAMINE-HYDROLYZING)"/>
    <property type="match status" value="1"/>
</dbReference>
<feature type="binding site" evidence="10">
    <location>
        <position position="293"/>
    </location>
    <ligand>
        <name>ATP</name>
        <dbReference type="ChEBI" id="CHEBI:30616"/>
    </ligand>
</feature>
<comment type="similarity">
    <text evidence="2">Belongs to the asparagine synthetase family.</text>
</comment>
<reference evidence="13 16" key="1">
    <citation type="journal article" date="2015" name="Genome Announc.">
        <title>Complete Genome Sequence of the Nitrogen-Fixing and Solvent-Producing Clostridium pasteurianum DSM 525.</title>
        <authorList>
            <person name="Poehlein A."/>
            <person name="Grosse-Honebrink A."/>
            <person name="Zhang Y."/>
            <person name="Minton N.P."/>
            <person name="Daniel R."/>
        </authorList>
    </citation>
    <scope>NUCLEOTIDE SEQUENCE [LARGE SCALE GENOMIC DNA]</scope>
    <source>
        <strain evidence="13">DSM 525</strain>
        <strain evidence="16">DSM 525 / ATCC 6013</strain>
    </source>
</reference>
<dbReference type="EC" id="6.3.5.4" evidence="3"/>
<dbReference type="KEGG" id="cpat:CLPA_c38060"/>
<dbReference type="GO" id="GO:0004066">
    <property type="term" value="F:asparagine synthase (glutamine-hydrolyzing) activity"/>
    <property type="evidence" value="ECO:0007669"/>
    <property type="project" value="UniProtKB-EC"/>
</dbReference>
<keyword evidence="4 10" id="KW-0547">Nucleotide-binding</keyword>
<organism evidence="13 16">
    <name type="scientific">Clostridium pasteurianum DSM 525 = ATCC 6013</name>
    <dbReference type="NCBI Taxonomy" id="1262449"/>
    <lineage>
        <taxon>Bacteria</taxon>
        <taxon>Bacillati</taxon>
        <taxon>Bacillota</taxon>
        <taxon>Clostridia</taxon>
        <taxon>Eubacteriales</taxon>
        <taxon>Clostridiaceae</taxon>
        <taxon>Clostridium</taxon>
    </lineage>
</organism>
<dbReference type="Pfam" id="PF13537">
    <property type="entry name" value="GATase_7"/>
    <property type="match status" value="1"/>
</dbReference>
<dbReference type="eggNOG" id="COG0367">
    <property type="taxonomic scope" value="Bacteria"/>
</dbReference>
<feature type="active site" description="For GATase activity" evidence="9">
    <location>
        <position position="2"/>
    </location>
</feature>
<dbReference type="InterPro" id="IPR014729">
    <property type="entry name" value="Rossmann-like_a/b/a_fold"/>
</dbReference>
<comment type="pathway">
    <text evidence="1">Amino-acid biosynthesis; L-asparagine biosynthesis; L-asparagine from L-aspartate (L-Gln route): step 1/1.</text>
</comment>
<dbReference type="CDD" id="cd01991">
    <property type="entry name" value="Asn_synthase_B_C"/>
    <property type="match status" value="1"/>
</dbReference>
<dbReference type="InterPro" id="IPR017932">
    <property type="entry name" value="GATase_2_dom"/>
</dbReference>
<evidence type="ECO:0000256" key="7">
    <source>
        <dbReference type="ARBA" id="ARBA00022962"/>
    </source>
</evidence>
<dbReference type="EMBL" id="JPGY02000001">
    <property type="protein sequence ID" value="KRU14143.1"/>
    <property type="molecule type" value="Genomic_DNA"/>
</dbReference>
<sequence>MCGIAGFVNFKENILYNKYIIENMTDTLKQRGPDELGYYYSKHTLLGHRRLVVVDPSGGKQPMIKTINNNKFVLVYNGELYNTEDLRKILLSEGYTFDSYSDTEVLLTAYIHWGYKCVEYINGIYAFAIWDERNKSLFLARDPLGVKPLFYTIKNNSLIFGSEIKTVLAHPDVKPILTKEGLTEIFGLGPGRASDSGVFKDIHEIPPAHCGIYTPYGFKLEEYWKLKSEPHTETTDETAEHLRTLLNDAVKRQLVSDVPVGTFLSGGLDSSAISAFTAQEFKKQGKILDTYSVDYEDNAKYFKANEFQPNSDSEWAVKMHEFIGSNHHTIINTNRDLAETLVEAVKANDLPGMADIDSSFYLFCKGVRKEKTVTLSGECADEIFGGYPWYRRPEDINANTFPWSKSVSERSKILSGDLKNIDLDGFVRAHYENTLKQVPHLDGESKYEHRMRELFYLNMKWFMLTLLTRNDRMSMASNLEVRIPFADYRLVQYAFNIPPEIRFCGDREKGILRKALKGILPDDIVYRKKSPYPKTFNPGYTKIVQKWLENILNDPNSPILQLIDVPVVREIVRTGGKSYKKPWYGQLMTGPQLIAYLIQVDTWLRLYNVDIQI</sequence>
<dbReference type="InterPro" id="IPR001962">
    <property type="entry name" value="Asn_synthase"/>
</dbReference>
<dbReference type="InterPro" id="IPR033738">
    <property type="entry name" value="AsnB_N"/>
</dbReference>
<keyword evidence="13" id="KW-0436">Ligase</keyword>
<dbReference type="PANTHER" id="PTHR43284:SF1">
    <property type="entry name" value="ASPARAGINE SYNTHETASE"/>
    <property type="match status" value="1"/>
</dbReference>
<evidence type="ECO:0000256" key="5">
    <source>
        <dbReference type="ARBA" id="ARBA00022840"/>
    </source>
</evidence>
<dbReference type="PROSITE" id="PS51278">
    <property type="entry name" value="GATASE_TYPE_2"/>
    <property type="match status" value="1"/>
</dbReference>
<evidence type="ECO:0000259" key="12">
    <source>
        <dbReference type="PROSITE" id="PS51278"/>
    </source>
</evidence>
<dbReference type="Pfam" id="PF00733">
    <property type="entry name" value="Asn_synthase"/>
    <property type="match status" value="1"/>
</dbReference>
<dbReference type="SUPFAM" id="SSF56235">
    <property type="entry name" value="N-terminal nucleophile aminohydrolases (Ntn hydrolases)"/>
    <property type="match status" value="1"/>
</dbReference>
<dbReference type="KEGG" id="cpae:CPAST_c38060"/>
<proteinExistence type="inferred from homology"/>
<keyword evidence="7 9" id="KW-0315">Glutamine amidotransferase</keyword>
<reference evidence="14 15" key="3">
    <citation type="journal article" name="Genome Announc.">
        <title>Improved Draft Genome Sequence of Clostridium pasteurianum Strain ATCC 6013 (DSM 525) Using a Hybrid Next-Generation Sequencing Approach.</title>
        <authorList>
            <person name="Pyne M.E."/>
            <person name="Utturkar S."/>
            <person name="Brown S.D."/>
            <person name="Moo-Young M."/>
            <person name="Chung D.A."/>
            <person name="Chou C.P."/>
        </authorList>
    </citation>
    <scope>NUCLEOTIDE SEQUENCE [LARGE SCALE GENOMIC DNA]</scope>
    <source>
        <strain evidence="14 15">ATCC 6013</strain>
    </source>
</reference>
<evidence type="ECO:0000256" key="3">
    <source>
        <dbReference type="ARBA" id="ARBA00012737"/>
    </source>
</evidence>
<evidence type="ECO:0000313" key="16">
    <source>
        <dbReference type="Proteomes" id="UP000030905"/>
    </source>
</evidence>
<evidence type="ECO:0000313" key="13">
    <source>
        <dbReference type="EMBL" id="AJA53832.1"/>
    </source>
</evidence>
<evidence type="ECO:0000313" key="15">
    <source>
        <dbReference type="Proteomes" id="UP000028042"/>
    </source>
</evidence>
<keyword evidence="6 9" id="KW-0061">Asparagine biosynthesis</keyword>
<evidence type="ECO:0000256" key="6">
    <source>
        <dbReference type="ARBA" id="ARBA00022888"/>
    </source>
</evidence>
<evidence type="ECO:0000256" key="8">
    <source>
        <dbReference type="ARBA" id="ARBA00048741"/>
    </source>
</evidence>
<evidence type="ECO:0000256" key="1">
    <source>
        <dbReference type="ARBA" id="ARBA00005187"/>
    </source>
</evidence>
<dbReference type="AlphaFoldDB" id="A0A0H3J8N9"/>
<reference evidence="14" key="2">
    <citation type="submission" date="2015-10" db="EMBL/GenBank/DDBJ databases">
        <title>Improved Draft Genome Sequence of Clostridium pasteurianum Strain ATCC 6013 (DSM 525) Using a Hybrid Next-Generation Sequencing Approach.</title>
        <authorList>
            <person name="Pyne M.E."/>
            <person name="Utturkar S.M."/>
            <person name="Brown S.D."/>
            <person name="Moo-Young M."/>
            <person name="Chung D.A."/>
            <person name="Chou P.C."/>
        </authorList>
    </citation>
    <scope>NUCLEOTIDE SEQUENCE</scope>
    <source>
        <strain evidence="14">ATCC 6013</strain>
    </source>
</reference>
<dbReference type="InterPro" id="IPR051786">
    <property type="entry name" value="ASN_synthetase/amidase"/>
</dbReference>
<comment type="catalytic activity">
    <reaction evidence="8">
        <text>L-aspartate + L-glutamine + ATP + H2O = L-asparagine + L-glutamate + AMP + diphosphate + H(+)</text>
        <dbReference type="Rhea" id="RHEA:12228"/>
        <dbReference type="ChEBI" id="CHEBI:15377"/>
        <dbReference type="ChEBI" id="CHEBI:15378"/>
        <dbReference type="ChEBI" id="CHEBI:29985"/>
        <dbReference type="ChEBI" id="CHEBI:29991"/>
        <dbReference type="ChEBI" id="CHEBI:30616"/>
        <dbReference type="ChEBI" id="CHEBI:33019"/>
        <dbReference type="ChEBI" id="CHEBI:58048"/>
        <dbReference type="ChEBI" id="CHEBI:58359"/>
        <dbReference type="ChEBI" id="CHEBI:456215"/>
        <dbReference type="EC" id="6.3.5.4"/>
    </reaction>
</comment>
<dbReference type="GO" id="GO:0006529">
    <property type="term" value="P:asparagine biosynthetic process"/>
    <property type="evidence" value="ECO:0007669"/>
    <property type="project" value="UniProtKB-KW"/>
</dbReference>
<evidence type="ECO:0000256" key="4">
    <source>
        <dbReference type="ARBA" id="ARBA00022741"/>
    </source>
</evidence>
<evidence type="ECO:0000256" key="9">
    <source>
        <dbReference type="PIRSR" id="PIRSR001589-1"/>
    </source>
</evidence>